<organism evidence="2 3">
    <name type="scientific">Sesamum angolense</name>
    <dbReference type="NCBI Taxonomy" id="2727404"/>
    <lineage>
        <taxon>Eukaryota</taxon>
        <taxon>Viridiplantae</taxon>
        <taxon>Streptophyta</taxon>
        <taxon>Embryophyta</taxon>
        <taxon>Tracheophyta</taxon>
        <taxon>Spermatophyta</taxon>
        <taxon>Magnoliopsida</taxon>
        <taxon>eudicotyledons</taxon>
        <taxon>Gunneridae</taxon>
        <taxon>Pentapetalae</taxon>
        <taxon>asterids</taxon>
        <taxon>lamiids</taxon>
        <taxon>Lamiales</taxon>
        <taxon>Pedaliaceae</taxon>
        <taxon>Sesamum</taxon>
    </lineage>
</organism>
<evidence type="ECO:0000313" key="3">
    <source>
        <dbReference type="Proteomes" id="UP001289374"/>
    </source>
</evidence>
<name>A0AAE1WH16_9LAMI</name>
<dbReference type="Proteomes" id="UP001289374">
    <property type="component" value="Unassembled WGS sequence"/>
</dbReference>
<feature type="compositionally biased region" description="Basic and acidic residues" evidence="1">
    <location>
        <begin position="30"/>
        <end position="39"/>
    </location>
</feature>
<sequence length="194" mass="21481">MSSDIRNNHDRSGEGPKLFGTKNTNLRLSHNYEGERSPDNEPSARIPGSLPPTRRIPPSLLHIRNNHDRSGEVFSQVKQWTDEFDSDEELSAESVDDRACSLSATSYIDTRHCLAKIIGDLTLAFVHFFADAFACCQHSTCSALGGNTLVAISEFVLASDRSWDDFMHLLCLCLELAFCNSLTSSESDALEPDI</sequence>
<dbReference type="EMBL" id="JACGWL010000010">
    <property type="protein sequence ID" value="KAK4393354.1"/>
    <property type="molecule type" value="Genomic_DNA"/>
</dbReference>
<reference evidence="2" key="1">
    <citation type="submission" date="2020-06" db="EMBL/GenBank/DDBJ databases">
        <authorList>
            <person name="Li T."/>
            <person name="Hu X."/>
            <person name="Zhang T."/>
            <person name="Song X."/>
            <person name="Zhang H."/>
            <person name="Dai N."/>
            <person name="Sheng W."/>
            <person name="Hou X."/>
            <person name="Wei L."/>
        </authorList>
    </citation>
    <scope>NUCLEOTIDE SEQUENCE</scope>
    <source>
        <strain evidence="2">K16</strain>
        <tissue evidence="2">Leaf</tissue>
    </source>
</reference>
<comment type="caution">
    <text evidence="2">The sequence shown here is derived from an EMBL/GenBank/DDBJ whole genome shotgun (WGS) entry which is preliminary data.</text>
</comment>
<feature type="region of interest" description="Disordered" evidence="1">
    <location>
        <begin position="1"/>
        <end position="58"/>
    </location>
</feature>
<keyword evidence="3" id="KW-1185">Reference proteome</keyword>
<evidence type="ECO:0000256" key="1">
    <source>
        <dbReference type="SAM" id="MobiDB-lite"/>
    </source>
</evidence>
<gene>
    <name evidence="2" type="ORF">Sango_1806200</name>
</gene>
<protein>
    <submittedName>
        <fullName evidence="2">Uncharacterized protein</fullName>
    </submittedName>
</protein>
<feature type="compositionally biased region" description="Basic and acidic residues" evidence="1">
    <location>
        <begin position="1"/>
        <end position="14"/>
    </location>
</feature>
<dbReference type="AlphaFoldDB" id="A0AAE1WH16"/>
<accession>A0AAE1WH16</accession>
<proteinExistence type="predicted"/>
<evidence type="ECO:0000313" key="2">
    <source>
        <dbReference type="EMBL" id="KAK4393354.1"/>
    </source>
</evidence>
<reference evidence="2" key="2">
    <citation type="journal article" date="2024" name="Plant">
        <title>Genomic evolution and insights into agronomic trait innovations of Sesamum species.</title>
        <authorList>
            <person name="Miao H."/>
            <person name="Wang L."/>
            <person name="Qu L."/>
            <person name="Liu H."/>
            <person name="Sun Y."/>
            <person name="Le M."/>
            <person name="Wang Q."/>
            <person name="Wei S."/>
            <person name="Zheng Y."/>
            <person name="Lin W."/>
            <person name="Duan Y."/>
            <person name="Cao H."/>
            <person name="Xiong S."/>
            <person name="Wang X."/>
            <person name="Wei L."/>
            <person name="Li C."/>
            <person name="Ma Q."/>
            <person name="Ju M."/>
            <person name="Zhao R."/>
            <person name="Li G."/>
            <person name="Mu C."/>
            <person name="Tian Q."/>
            <person name="Mei H."/>
            <person name="Zhang T."/>
            <person name="Gao T."/>
            <person name="Zhang H."/>
        </authorList>
    </citation>
    <scope>NUCLEOTIDE SEQUENCE</scope>
    <source>
        <strain evidence="2">K16</strain>
    </source>
</reference>